<keyword evidence="3" id="KW-1185">Reference proteome</keyword>
<dbReference type="Pfam" id="PF10670">
    <property type="entry name" value="DUF4198"/>
    <property type="match status" value="1"/>
</dbReference>
<name>A0A422QPF1_9BURK</name>
<organism evidence="2 3">
    <name type="scientific">Massilia aurea</name>
    <dbReference type="NCBI Taxonomy" id="373040"/>
    <lineage>
        <taxon>Bacteria</taxon>
        <taxon>Pseudomonadati</taxon>
        <taxon>Pseudomonadota</taxon>
        <taxon>Betaproteobacteria</taxon>
        <taxon>Burkholderiales</taxon>
        <taxon>Oxalobacteraceae</taxon>
        <taxon>Telluria group</taxon>
        <taxon>Massilia</taxon>
    </lineage>
</organism>
<gene>
    <name evidence="2" type="ORF">NM04_04985</name>
</gene>
<evidence type="ECO:0000256" key="1">
    <source>
        <dbReference type="SAM" id="SignalP"/>
    </source>
</evidence>
<dbReference type="RefSeq" id="WP_123068442.1">
    <property type="nucleotide sequence ID" value="NZ_JSAB01000043.1"/>
</dbReference>
<proteinExistence type="predicted"/>
<evidence type="ECO:0000313" key="2">
    <source>
        <dbReference type="EMBL" id="RNF31857.1"/>
    </source>
</evidence>
<comment type="caution">
    <text evidence="2">The sequence shown here is derived from an EMBL/GenBank/DDBJ whole genome shotgun (WGS) entry which is preliminary data.</text>
</comment>
<protein>
    <submittedName>
        <fullName evidence="2">Nickel transporter</fullName>
    </submittedName>
</protein>
<reference evidence="2" key="1">
    <citation type="submission" date="2014-10" db="EMBL/GenBank/DDBJ databases">
        <title>Massilia sp. genome.</title>
        <authorList>
            <person name="Xu B."/>
            <person name="Dai L."/>
            <person name="Huang Z."/>
        </authorList>
    </citation>
    <scope>NUCLEOTIDE SEQUENCE [LARGE SCALE GENOMIC DNA]</scope>
    <source>
        <strain evidence="2">CFS-1</strain>
    </source>
</reference>
<accession>A0A422QPF1</accession>
<sequence>MMPATSLRTLLLAAWLVAGAAQAHTPFLLPNNFDVQPKGSIGVEAGFTEKFFVSDVAFGDTAFSIVTPQGERIPFGDIHQFKQRTVAEQGLPDEKGTYRLSTGPRLGAVFRTWERNGKTESARDPKQVMPADAKLLAHYQSLSISEAYVTADKPSVKALAPVGKGLEIVAITHPSDLVVDEKFEFIVQFDGKPLVDQKVSIYRSSMDLASQSTVQNISTDAQGKAVLPLAKAGIYLALIRHRAPAPVGAAAPSYGHNYTLTFRVLDQ</sequence>
<keyword evidence="1" id="KW-0732">Signal</keyword>
<feature type="signal peptide" evidence="1">
    <location>
        <begin position="1"/>
        <end position="23"/>
    </location>
</feature>
<dbReference type="InterPro" id="IPR019613">
    <property type="entry name" value="DUF4198"/>
</dbReference>
<dbReference type="AlphaFoldDB" id="A0A422QPF1"/>
<evidence type="ECO:0000313" key="3">
    <source>
        <dbReference type="Proteomes" id="UP000283254"/>
    </source>
</evidence>
<feature type="chain" id="PRO_5019355458" evidence="1">
    <location>
        <begin position="24"/>
        <end position="267"/>
    </location>
</feature>
<dbReference type="EMBL" id="JSAB01000043">
    <property type="protein sequence ID" value="RNF31857.1"/>
    <property type="molecule type" value="Genomic_DNA"/>
</dbReference>
<dbReference type="OrthoDB" id="5943at2"/>
<dbReference type="Proteomes" id="UP000283254">
    <property type="component" value="Unassembled WGS sequence"/>
</dbReference>